<evidence type="ECO:0000313" key="7">
    <source>
        <dbReference type="Proteomes" id="UP000618051"/>
    </source>
</evidence>
<feature type="compositionally biased region" description="Basic and acidic residues" evidence="4">
    <location>
        <begin position="77"/>
        <end position="89"/>
    </location>
</feature>
<feature type="region of interest" description="Disordered" evidence="4">
    <location>
        <begin position="51"/>
        <end position="298"/>
    </location>
</feature>
<dbReference type="GO" id="GO:0000976">
    <property type="term" value="F:transcription cis-regulatory region binding"/>
    <property type="evidence" value="ECO:0007669"/>
    <property type="project" value="TreeGrafter"/>
</dbReference>
<gene>
    <name evidence="6" type="ORF">IHE44_0000714</name>
    <name evidence="5" type="ORF">IHE44_003925</name>
</gene>
<dbReference type="GO" id="GO:0005634">
    <property type="term" value="C:nucleus"/>
    <property type="evidence" value="ECO:0007669"/>
    <property type="project" value="TreeGrafter"/>
</dbReference>
<feature type="compositionally biased region" description="Polar residues" evidence="4">
    <location>
        <begin position="51"/>
        <end position="63"/>
    </location>
</feature>
<evidence type="ECO:0000256" key="2">
    <source>
        <dbReference type="ARBA" id="ARBA00022707"/>
    </source>
</evidence>
<evidence type="ECO:0000313" key="6">
    <source>
        <dbReference type="EMBL" id="KAI1243136.1"/>
    </source>
</evidence>
<dbReference type="PANTHER" id="PTHR23212:SF0">
    <property type="entry name" value="BRAIN ACID SOLUBLE PROTEIN 1"/>
    <property type="match status" value="1"/>
</dbReference>
<dbReference type="OrthoDB" id="8964957at2759"/>
<accession>A0A835P0U1</accession>
<keyword evidence="2" id="KW-0519">Myristate</keyword>
<organism evidence="5">
    <name type="scientific">Lamprotornis superbus</name>
    <dbReference type="NCBI Taxonomy" id="245042"/>
    <lineage>
        <taxon>Eukaryota</taxon>
        <taxon>Metazoa</taxon>
        <taxon>Chordata</taxon>
        <taxon>Craniata</taxon>
        <taxon>Vertebrata</taxon>
        <taxon>Euteleostomi</taxon>
        <taxon>Archelosauria</taxon>
        <taxon>Archosauria</taxon>
        <taxon>Dinosauria</taxon>
        <taxon>Saurischia</taxon>
        <taxon>Theropoda</taxon>
        <taxon>Coelurosauria</taxon>
        <taxon>Aves</taxon>
        <taxon>Neognathae</taxon>
        <taxon>Neoaves</taxon>
        <taxon>Telluraves</taxon>
        <taxon>Australaves</taxon>
        <taxon>Passeriformes</taxon>
        <taxon>Sturnidae</taxon>
        <taxon>Lamprotornis</taxon>
    </lineage>
</organism>
<dbReference type="Proteomes" id="UP000618051">
    <property type="component" value="Unassembled WGS sequence"/>
</dbReference>
<dbReference type="GO" id="GO:0003714">
    <property type="term" value="F:transcription corepressor activity"/>
    <property type="evidence" value="ECO:0007669"/>
    <property type="project" value="TreeGrafter"/>
</dbReference>
<reference evidence="6 7" key="2">
    <citation type="journal article" date="2021" name="J. Hered.">
        <title>Feather Gene Expression Elucidates the Developmental Basis of Plumage Iridescence in African Starlings.</title>
        <authorList>
            <person name="Rubenstein D.R."/>
            <person name="Corvelo A."/>
            <person name="MacManes M.D."/>
            <person name="Maia R."/>
            <person name="Narzisi G."/>
            <person name="Rousaki A."/>
            <person name="Vandenabeele P."/>
            <person name="Shawkey M.D."/>
            <person name="Solomon J."/>
        </authorList>
    </citation>
    <scope>NUCLEOTIDE SEQUENCE [LARGE SCALE GENOMIC DNA]</scope>
    <source>
        <strain evidence="6">SS15</strain>
    </source>
</reference>
<keyword evidence="7" id="KW-1185">Reference proteome</keyword>
<evidence type="ECO:0000256" key="3">
    <source>
        <dbReference type="ARBA" id="ARBA00023288"/>
    </source>
</evidence>
<protein>
    <submittedName>
        <fullName evidence="5">Uncharacterized protein</fullName>
    </submittedName>
</protein>
<feature type="compositionally biased region" description="Basic and acidic residues" evidence="4">
    <location>
        <begin position="216"/>
        <end position="231"/>
    </location>
</feature>
<comment type="caution">
    <text evidence="5">The sequence shown here is derived from an EMBL/GenBank/DDBJ whole genome shotgun (WGS) entry which is preliminary data.</text>
</comment>
<comment type="similarity">
    <text evidence="1">Belongs to the BASP1 family.</text>
</comment>
<proteinExistence type="inferred from homology"/>
<dbReference type="AlphaFoldDB" id="A0A835P0U1"/>
<reference evidence="5" key="1">
    <citation type="submission" date="2020-10" db="EMBL/GenBank/DDBJ databases">
        <title>Feather gene expression reveals the developmental basis of iridescence in African starlings.</title>
        <authorList>
            <person name="Rubenstein D.R."/>
        </authorList>
    </citation>
    <scope>NUCLEOTIDE SEQUENCE</scope>
    <source>
        <strain evidence="5">SS15</strain>
        <tissue evidence="5">Liver</tissue>
    </source>
</reference>
<dbReference type="InterPro" id="IPR008408">
    <property type="entry name" value="BASP1"/>
</dbReference>
<dbReference type="GO" id="GO:0005737">
    <property type="term" value="C:cytoplasm"/>
    <property type="evidence" value="ECO:0007669"/>
    <property type="project" value="TreeGrafter"/>
</dbReference>
<sequence>MAALQSEGDRSSPEDKIRIQASITSMNDGDNNVIAVHIEYDAIKFPVKASNSPYARWCRSSNMGGKLSKKKKGYSVNDEKAKDKDKKAEGAATEEEETPKEAEDAQKTTETTEVKENNKEEKGEKDTQVTANKTEEKEGEKEKTVTQEETQKTEPEKSEAVVDAKVEPQKNTEQAPKQEEPTAASAPAASSEAPKPSEPSTDAKASQPSEATAPSKADDKSKEEGEAKKTEPPATPAAQETKSEVAPASDSKPSSNEAAPSSKEPAATAAPSSTAKASDPAAPPEEAKPSEVPATNSDQTIADYSIADEELLSKGHQTIKNQLRHLKTPEQDQIYIAVTVQESYVTEKQIARFCQILMARPPSIQAEIHRQTGMNFVLLYEGSREEAESAVAYGSACKENAKATQEVTTLRSIKDIVFTWSQIYQRYYSVSLTMKSKHMIAARQSFEYKMVYNLTHMFPTELTLHQLFIVTVESILVVI</sequence>
<dbReference type="EMBL" id="JADDUC010000018">
    <property type="protein sequence ID" value="KAG0126372.1"/>
    <property type="molecule type" value="Genomic_DNA"/>
</dbReference>
<dbReference type="EMBL" id="JADDUC020000001">
    <property type="protein sequence ID" value="KAI1243136.1"/>
    <property type="molecule type" value="Genomic_DNA"/>
</dbReference>
<feature type="compositionally biased region" description="Low complexity" evidence="4">
    <location>
        <begin position="251"/>
        <end position="280"/>
    </location>
</feature>
<reference evidence="6" key="3">
    <citation type="submission" date="2022-01" db="EMBL/GenBank/DDBJ databases">
        <authorList>
            <person name="Rubenstein D.R."/>
        </authorList>
    </citation>
    <scope>NUCLEOTIDE SEQUENCE</scope>
    <source>
        <strain evidence="6">SS15</strain>
        <tissue evidence="6">Liver</tissue>
    </source>
</reference>
<feature type="compositionally biased region" description="Basic and acidic residues" evidence="4">
    <location>
        <begin position="99"/>
        <end position="180"/>
    </location>
</feature>
<dbReference type="PANTHER" id="PTHR23212">
    <property type="entry name" value="BRAIN ACID SOLUBLE PROTEIN 1"/>
    <property type="match status" value="1"/>
</dbReference>
<name>A0A835P0U1_9PASS</name>
<feature type="compositionally biased region" description="Low complexity" evidence="4">
    <location>
        <begin position="181"/>
        <end position="200"/>
    </location>
</feature>
<feature type="compositionally biased region" description="Polar residues" evidence="4">
    <location>
        <begin position="203"/>
        <end position="212"/>
    </location>
</feature>
<dbReference type="Pfam" id="PF05466">
    <property type="entry name" value="BASP1"/>
    <property type="match status" value="1"/>
</dbReference>
<evidence type="ECO:0000256" key="4">
    <source>
        <dbReference type="SAM" id="MobiDB-lite"/>
    </source>
</evidence>
<evidence type="ECO:0000313" key="5">
    <source>
        <dbReference type="EMBL" id="KAG0126372.1"/>
    </source>
</evidence>
<evidence type="ECO:0000256" key="1">
    <source>
        <dbReference type="ARBA" id="ARBA00010268"/>
    </source>
</evidence>
<keyword evidence="3" id="KW-0449">Lipoprotein</keyword>